<organism evidence="2 3">
    <name type="scientific">Candidatus Zambryskibacteria bacterium CG_4_9_14_3_um_filter_42_15</name>
    <dbReference type="NCBI Taxonomy" id="1975112"/>
    <lineage>
        <taxon>Bacteria</taxon>
        <taxon>Candidatus Zambryskiibacteriota</taxon>
    </lineage>
</organism>
<dbReference type="PANTHER" id="PTHR33969:SF2">
    <property type="entry name" value="SEGREGATION AND CONDENSATION PROTEIN A"/>
    <property type="match status" value="1"/>
</dbReference>
<dbReference type="Proteomes" id="UP000230758">
    <property type="component" value="Unassembled WGS sequence"/>
</dbReference>
<evidence type="ECO:0000313" key="2">
    <source>
        <dbReference type="EMBL" id="PJA32656.1"/>
    </source>
</evidence>
<dbReference type="Gene3D" id="6.10.250.2410">
    <property type="match status" value="1"/>
</dbReference>
<dbReference type="AlphaFoldDB" id="A0A2M7WS03"/>
<dbReference type="EMBL" id="PFXF01000024">
    <property type="protein sequence ID" value="PJA32656.1"/>
    <property type="molecule type" value="Genomic_DNA"/>
</dbReference>
<gene>
    <name evidence="2" type="ORF">CO185_02055</name>
</gene>
<sequence length="261" mass="29555">MESKAQKRYNSEVKEGSYTVKTEVFEGPLDLLLELVTKRKLFVNDVSLSQVTDDFIKYIETHDEFPIGESAEFIVVASTLMLIKSRSLLPMIKLTEEEEESIHDLEDRLALYARVKELSSGLKNIFGKNIIFEKTPNKNPLIIFSPDSKTDVENLLLALEKVIESLPKKESLPKVTVKKVISLEEMIERLALRISQTSKINFKEFHGVNGSLTHEKKVSIIVGFLAMLELVKRGAIRVTQEGSGDIEMEREALGVPNYSRN</sequence>
<name>A0A2M7WS03_9BACT</name>
<dbReference type="PANTHER" id="PTHR33969">
    <property type="entry name" value="SEGREGATION AND CONDENSATION PROTEIN A"/>
    <property type="match status" value="1"/>
</dbReference>
<comment type="caution">
    <text evidence="2">The sequence shown here is derived from an EMBL/GenBank/DDBJ whole genome shotgun (WGS) entry which is preliminary data.</text>
</comment>
<proteinExistence type="predicted"/>
<protein>
    <recommendedName>
        <fullName evidence="1">Segregation and condensation protein A</fullName>
    </recommendedName>
</protein>
<dbReference type="InterPro" id="IPR003768">
    <property type="entry name" value="ScpA"/>
</dbReference>
<accession>A0A2M7WS03</accession>
<dbReference type="Pfam" id="PF02616">
    <property type="entry name" value="SMC_ScpA"/>
    <property type="match status" value="1"/>
</dbReference>
<reference evidence="3" key="1">
    <citation type="submission" date="2017-09" db="EMBL/GenBank/DDBJ databases">
        <title>Depth-based differentiation of microbial function through sediment-hosted aquifers and enrichment of novel symbionts in the deep terrestrial subsurface.</title>
        <authorList>
            <person name="Probst A.J."/>
            <person name="Ladd B."/>
            <person name="Jarett J.K."/>
            <person name="Geller-Mcgrath D.E."/>
            <person name="Sieber C.M.K."/>
            <person name="Emerson J.B."/>
            <person name="Anantharaman K."/>
            <person name="Thomas B.C."/>
            <person name="Malmstrom R."/>
            <person name="Stieglmeier M."/>
            <person name="Klingl A."/>
            <person name="Woyke T."/>
            <person name="Ryan C.M."/>
            <person name="Banfield J.F."/>
        </authorList>
    </citation>
    <scope>NUCLEOTIDE SEQUENCE [LARGE SCALE GENOMIC DNA]</scope>
</reference>
<evidence type="ECO:0000313" key="3">
    <source>
        <dbReference type="Proteomes" id="UP000230758"/>
    </source>
</evidence>
<evidence type="ECO:0000256" key="1">
    <source>
        <dbReference type="ARBA" id="ARBA00044777"/>
    </source>
</evidence>